<dbReference type="Proteomes" id="UP000886885">
    <property type="component" value="Chromosome 17D"/>
</dbReference>
<organism evidence="1 2">
    <name type="scientific">Populus tomentosa</name>
    <name type="common">Chinese white poplar</name>
    <dbReference type="NCBI Taxonomy" id="118781"/>
    <lineage>
        <taxon>Eukaryota</taxon>
        <taxon>Viridiplantae</taxon>
        <taxon>Streptophyta</taxon>
        <taxon>Embryophyta</taxon>
        <taxon>Tracheophyta</taxon>
        <taxon>Spermatophyta</taxon>
        <taxon>Magnoliopsida</taxon>
        <taxon>eudicotyledons</taxon>
        <taxon>Gunneridae</taxon>
        <taxon>Pentapetalae</taxon>
        <taxon>rosids</taxon>
        <taxon>fabids</taxon>
        <taxon>Malpighiales</taxon>
        <taxon>Salicaceae</taxon>
        <taxon>Saliceae</taxon>
        <taxon>Populus</taxon>
    </lineage>
</organism>
<evidence type="ECO:0000313" key="2">
    <source>
        <dbReference type="Proteomes" id="UP000886885"/>
    </source>
</evidence>
<gene>
    <name evidence="1" type="ORF">POTOM_054727</name>
</gene>
<proteinExistence type="predicted"/>
<accession>A0A8X7Y314</accession>
<name>A0A8X7Y314_POPTO</name>
<keyword evidence="2" id="KW-1185">Reference proteome</keyword>
<evidence type="ECO:0000313" key="1">
    <source>
        <dbReference type="EMBL" id="KAG6741467.1"/>
    </source>
</evidence>
<dbReference type="AlphaFoldDB" id="A0A8X7Y314"/>
<dbReference type="EMBL" id="JAAWWB010000034">
    <property type="protein sequence ID" value="KAG6741467.1"/>
    <property type="molecule type" value="Genomic_DNA"/>
</dbReference>
<protein>
    <submittedName>
        <fullName evidence="1">Uncharacterized protein</fullName>
    </submittedName>
</protein>
<dbReference type="OrthoDB" id="1073930at2759"/>
<sequence length="94" mass="9659">MLLYHTKATLMVHTSSHCYKQNEEIQGLVVAGGGERNGIEGIAVGIGIVGIEGMLESGGKVTLGTEGIVVLLGSGGKAIAEDDELLGHPTTTKE</sequence>
<comment type="caution">
    <text evidence="1">The sequence shown here is derived from an EMBL/GenBank/DDBJ whole genome shotgun (WGS) entry which is preliminary data.</text>
</comment>
<reference evidence="1" key="1">
    <citation type="journal article" date="2020" name="bioRxiv">
        <title>Hybrid origin of Populus tomentosa Carr. identified through genome sequencing and phylogenomic analysis.</title>
        <authorList>
            <person name="An X."/>
            <person name="Gao K."/>
            <person name="Chen Z."/>
            <person name="Li J."/>
            <person name="Yang X."/>
            <person name="Yang X."/>
            <person name="Zhou J."/>
            <person name="Guo T."/>
            <person name="Zhao T."/>
            <person name="Huang S."/>
            <person name="Miao D."/>
            <person name="Khan W.U."/>
            <person name="Rao P."/>
            <person name="Ye M."/>
            <person name="Lei B."/>
            <person name="Liao W."/>
            <person name="Wang J."/>
            <person name="Ji L."/>
            <person name="Li Y."/>
            <person name="Guo B."/>
            <person name="Mustafa N.S."/>
            <person name="Li S."/>
            <person name="Yun Q."/>
            <person name="Keller S.R."/>
            <person name="Mao J."/>
            <person name="Zhang R."/>
            <person name="Strauss S.H."/>
        </authorList>
    </citation>
    <scope>NUCLEOTIDE SEQUENCE</scope>
    <source>
        <strain evidence="1">GM15</strain>
        <tissue evidence="1">Leaf</tissue>
    </source>
</reference>